<dbReference type="SUPFAM" id="SSF50978">
    <property type="entry name" value="WD40 repeat-like"/>
    <property type="match status" value="1"/>
</dbReference>
<proteinExistence type="predicted"/>
<dbReference type="PANTHER" id="PTHR19879">
    <property type="entry name" value="TRANSCRIPTION INITIATION FACTOR TFIID"/>
    <property type="match status" value="1"/>
</dbReference>
<evidence type="ECO:0000313" key="4">
    <source>
        <dbReference type="EMBL" id="WGI26767.1"/>
    </source>
</evidence>
<dbReference type="PROSITE" id="PS00678">
    <property type="entry name" value="WD_REPEATS_1"/>
    <property type="match status" value="1"/>
</dbReference>
<organism evidence="4 5">
    <name type="scientific">Halomonas alkaliantarctica</name>
    <dbReference type="NCBI Taxonomy" id="232346"/>
    <lineage>
        <taxon>Bacteria</taxon>
        <taxon>Pseudomonadati</taxon>
        <taxon>Pseudomonadota</taxon>
        <taxon>Gammaproteobacteria</taxon>
        <taxon>Oceanospirillales</taxon>
        <taxon>Halomonadaceae</taxon>
        <taxon>Halomonas</taxon>
    </lineage>
</organism>
<dbReference type="InterPro" id="IPR015943">
    <property type="entry name" value="WD40/YVTN_repeat-like_dom_sf"/>
</dbReference>
<keyword evidence="2" id="KW-0677">Repeat</keyword>
<dbReference type="SMART" id="SM00320">
    <property type="entry name" value="WD40"/>
    <property type="match status" value="3"/>
</dbReference>
<evidence type="ECO:0000313" key="5">
    <source>
        <dbReference type="Proteomes" id="UP001179830"/>
    </source>
</evidence>
<dbReference type="Pfam" id="PF00400">
    <property type="entry name" value="WD40"/>
    <property type="match status" value="2"/>
</dbReference>
<dbReference type="InterPro" id="IPR001680">
    <property type="entry name" value="WD40_rpt"/>
</dbReference>
<evidence type="ECO:0000256" key="1">
    <source>
        <dbReference type="ARBA" id="ARBA00022574"/>
    </source>
</evidence>
<gene>
    <name evidence="4" type="ORF">QEN58_06820</name>
</gene>
<protein>
    <submittedName>
        <fullName evidence="4">WD40 repeat domain-containing protein</fullName>
    </submittedName>
</protein>
<dbReference type="PANTHER" id="PTHR19879:SF9">
    <property type="entry name" value="TRANSCRIPTION INITIATION FACTOR TFIID SUBUNIT 5"/>
    <property type="match status" value="1"/>
</dbReference>
<dbReference type="Proteomes" id="UP001179830">
    <property type="component" value="Chromosome"/>
</dbReference>
<dbReference type="RefSeq" id="WP_280106374.1">
    <property type="nucleotide sequence ID" value="NZ_CP122961.1"/>
</dbReference>
<evidence type="ECO:0000256" key="3">
    <source>
        <dbReference type="PROSITE-ProRule" id="PRU00221"/>
    </source>
</evidence>
<dbReference type="EMBL" id="CP122961">
    <property type="protein sequence ID" value="WGI26767.1"/>
    <property type="molecule type" value="Genomic_DNA"/>
</dbReference>
<dbReference type="InterPro" id="IPR019775">
    <property type="entry name" value="WD40_repeat_CS"/>
</dbReference>
<evidence type="ECO:0000256" key="2">
    <source>
        <dbReference type="ARBA" id="ARBA00022737"/>
    </source>
</evidence>
<dbReference type="Gene3D" id="2.130.10.10">
    <property type="entry name" value="YVTN repeat-like/Quinoprotein amine dehydrogenase"/>
    <property type="match status" value="2"/>
</dbReference>
<sequence length="408" mass="45015">MNKQKFAALILVVGTVLALAYYGVRALTGLEPATSLSMSSDGRYVISAHEDGALVLWDIEDQQKEQLADNANLYSAYFIPEGDVFLWQDQDDVVYVQRVNGDVVEEFEHFPTYGHVMSVDRQHYLSSNKTWNIYHGHGDALRPVLLDSHSPSFTGTGQVLNLSMGGDFFVSGGSGSPGGELTDSPPVREEGEFRFSSSYGGVTLWDIDTLEPVAKLPGNSSKTYATISPDGDWVVSGDENGIGLFWDTNSPENRMRLADYDHGVFLQDLPEGLPENQYRDKSELIPVPESTKPDKWGSIRSLATPTTIALAFINGSEEFLRIGHAQYEGEDMSRTYAALFEAGNPWPQAYLDLGTDPFPSVNNYSRNLSIDSAPDANLLVTGHAFDGGITVYRYDPEERTLAKEWVGR</sequence>
<name>A0ABY8LT39_9GAMM</name>
<reference evidence="4" key="1">
    <citation type="submission" date="2023-04" db="EMBL/GenBank/DDBJ databases">
        <title>Complete genome sequence of Halomonas alkaliantarctica MSP3 isolated from marine sediment, Jeju Island.</title>
        <authorList>
            <person name="Park S.-J."/>
        </authorList>
    </citation>
    <scope>NUCLEOTIDE SEQUENCE</scope>
    <source>
        <strain evidence="4">MSP3</strain>
    </source>
</reference>
<keyword evidence="1 3" id="KW-0853">WD repeat</keyword>
<dbReference type="PROSITE" id="PS50082">
    <property type="entry name" value="WD_REPEATS_2"/>
    <property type="match status" value="1"/>
</dbReference>
<keyword evidence="5" id="KW-1185">Reference proteome</keyword>
<accession>A0ABY8LT39</accession>
<dbReference type="InterPro" id="IPR036322">
    <property type="entry name" value="WD40_repeat_dom_sf"/>
</dbReference>
<feature type="repeat" description="WD" evidence="3">
    <location>
        <begin position="34"/>
        <end position="67"/>
    </location>
</feature>